<gene>
    <name evidence="2" type="primary">AlNc14C17G1791</name>
    <name evidence="2" type="ORF">ALNC14_020960</name>
</gene>
<organism evidence="2">
    <name type="scientific">Albugo laibachii Nc14</name>
    <dbReference type="NCBI Taxonomy" id="890382"/>
    <lineage>
        <taxon>Eukaryota</taxon>
        <taxon>Sar</taxon>
        <taxon>Stramenopiles</taxon>
        <taxon>Oomycota</taxon>
        <taxon>Peronosporomycetes</taxon>
        <taxon>Albuginales</taxon>
        <taxon>Albuginaceae</taxon>
        <taxon>Albugo</taxon>
    </lineage>
</organism>
<reference evidence="2" key="1">
    <citation type="journal article" date="2011" name="PLoS Biol.">
        <title>Gene gain and loss during evolution of obligate parasitism in the white rust pathogen of Arabidopsis thaliana.</title>
        <authorList>
            <person name="Kemen E."/>
            <person name="Gardiner A."/>
            <person name="Schultz-Larsen T."/>
            <person name="Kemen A.C."/>
            <person name="Balmuth A.L."/>
            <person name="Robert-Seilaniantz A."/>
            <person name="Bailey K."/>
            <person name="Holub E."/>
            <person name="Studholme D.J."/>
            <person name="Maclean D."/>
            <person name="Jones J.D."/>
        </authorList>
    </citation>
    <scope>NUCLEOTIDE SEQUENCE</scope>
</reference>
<dbReference type="EMBL" id="FR824062">
    <property type="protein sequence ID" value="CCA15953.1"/>
    <property type="molecule type" value="Genomic_DNA"/>
</dbReference>
<name>F0W4C0_9STRA</name>
<sequence length="115" mass="11999">MSPTGSDDTGAAVRGQDSSSSAVPRRGRIGVVDEDEEKVAYVVADNEDAFSAGVNDVGVKKGDTEKNEVLQLMRGLMGRLDRLEESQSKINGQFSGGARANRIVGAAPMPHVPGG</sequence>
<dbReference type="HOGENOM" id="CLU_163682_0_0_1"/>
<reference evidence="2" key="2">
    <citation type="submission" date="2011-02" db="EMBL/GenBank/DDBJ databases">
        <authorList>
            <person name="MacLean D."/>
        </authorList>
    </citation>
    <scope>NUCLEOTIDE SEQUENCE</scope>
</reference>
<proteinExistence type="predicted"/>
<dbReference type="AlphaFoldDB" id="F0W4C0"/>
<accession>F0W4C0</accession>
<evidence type="ECO:0000256" key="1">
    <source>
        <dbReference type="SAM" id="MobiDB-lite"/>
    </source>
</evidence>
<feature type="region of interest" description="Disordered" evidence="1">
    <location>
        <begin position="1"/>
        <end position="30"/>
    </location>
</feature>
<evidence type="ECO:0000313" key="2">
    <source>
        <dbReference type="EMBL" id="CCA15953.1"/>
    </source>
</evidence>
<protein>
    <submittedName>
        <fullName evidence="2">AlNc14C17G1791 protein</fullName>
    </submittedName>
</protein>